<dbReference type="PANTHER" id="PTHR37549:SF1">
    <property type="entry name" value="LIPOPROTEIN LPRI"/>
    <property type="match status" value="1"/>
</dbReference>
<dbReference type="InterPro" id="IPR009739">
    <property type="entry name" value="LprI-like_N"/>
</dbReference>
<evidence type="ECO:0000259" key="2">
    <source>
        <dbReference type="Pfam" id="PF07007"/>
    </source>
</evidence>
<dbReference type="Gene3D" id="1.20.1270.180">
    <property type="match status" value="1"/>
</dbReference>
<dbReference type="AlphaFoldDB" id="A0A7X5ZKD4"/>
<dbReference type="PANTHER" id="PTHR37549">
    <property type="entry name" value="LIPOPROTEIN LPRI"/>
    <property type="match status" value="1"/>
</dbReference>
<reference evidence="3 4" key="1">
    <citation type="submission" date="2020-03" db="EMBL/GenBank/DDBJ databases">
        <authorList>
            <person name="Lai Q."/>
        </authorList>
    </citation>
    <scope>NUCLEOTIDE SEQUENCE [LARGE SCALE GENOMIC DNA]</scope>
    <source>
        <strain evidence="3 4">CCUG 25036</strain>
    </source>
</reference>
<dbReference type="EMBL" id="JAARLZ010000015">
    <property type="protein sequence ID" value="NII08809.1"/>
    <property type="molecule type" value="Genomic_DNA"/>
</dbReference>
<protein>
    <submittedName>
        <fullName evidence="3">DUF1311 domain-containing protein</fullName>
    </submittedName>
</protein>
<feature type="domain" description="Lysozyme inhibitor LprI-like N-terminal" evidence="2">
    <location>
        <begin position="24"/>
        <end position="83"/>
    </location>
</feature>
<dbReference type="Proteomes" id="UP000490980">
    <property type="component" value="Unassembled WGS sequence"/>
</dbReference>
<evidence type="ECO:0000313" key="4">
    <source>
        <dbReference type="Proteomes" id="UP000490980"/>
    </source>
</evidence>
<dbReference type="RefSeq" id="WP_166952325.1">
    <property type="nucleotide sequence ID" value="NZ_JAARLZ010000015.1"/>
</dbReference>
<keyword evidence="1" id="KW-0732">Signal</keyword>
<evidence type="ECO:0000256" key="1">
    <source>
        <dbReference type="SAM" id="SignalP"/>
    </source>
</evidence>
<gene>
    <name evidence="3" type="ORF">HBF25_20685</name>
</gene>
<sequence length="441" mass="46330">MKGLIGLALVLLAPGAASAAGFDCAKASSEAEKQVCASPKLSALDSDLGKAFQAAVQAHPELADAIRLDQRHWLAGRDDVTWGFKASALDNSIQESLTGLYQRRIAVLKGVGNKPGGPLDAVQSALPGIPAGTTDVVKALASAGVLTLAKEVEVPDPKSLPFQADESLRKQIDMDDGRLTNRVLDGSPIGSLYALGGTANCYSEAPYRRDGNKAVGVDMPPIWGTDCMTRHEIARIGSDVVALRVDGGTAETTFAASRWQGNAFGPAVELLARFDVTLALKGAACAPKESPCDEFGKLAMQYATRYALRPQPGTIDRLDKGMDKAAYAAAVAVATAPDGIAPKGKDTGAAELPTFGSKITGYSMSGYASEATTFPIRFRNETLLGLIGHGHVGWRQNDDWLVSAWRLKGGKLEPVASAYIEANPGRILFSSSVPPTPRPSL</sequence>
<feature type="chain" id="PRO_5030863313" evidence="1">
    <location>
        <begin position="20"/>
        <end position="441"/>
    </location>
</feature>
<dbReference type="InterPro" id="IPR052755">
    <property type="entry name" value="Lysozyme_Inhibitor_LprI"/>
</dbReference>
<evidence type="ECO:0000313" key="3">
    <source>
        <dbReference type="EMBL" id="NII08809.1"/>
    </source>
</evidence>
<comment type="caution">
    <text evidence="3">The sequence shown here is derived from an EMBL/GenBank/DDBJ whole genome shotgun (WGS) entry which is preliminary data.</text>
</comment>
<proteinExistence type="predicted"/>
<accession>A0A7X5ZKD4</accession>
<feature type="signal peptide" evidence="1">
    <location>
        <begin position="1"/>
        <end position="19"/>
    </location>
</feature>
<dbReference type="GO" id="GO:0005576">
    <property type="term" value="C:extracellular region"/>
    <property type="evidence" value="ECO:0007669"/>
    <property type="project" value="TreeGrafter"/>
</dbReference>
<organism evidence="3 4">
    <name type="scientific">Luteibacter anthropi</name>
    <dbReference type="NCBI Taxonomy" id="564369"/>
    <lineage>
        <taxon>Bacteria</taxon>
        <taxon>Pseudomonadati</taxon>
        <taxon>Pseudomonadota</taxon>
        <taxon>Gammaproteobacteria</taxon>
        <taxon>Lysobacterales</taxon>
        <taxon>Rhodanobacteraceae</taxon>
        <taxon>Luteibacter</taxon>
    </lineage>
</organism>
<name>A0A7X5ZKD4_9GAMM</name>
<dbReference type="Pfam" id="PF07007">
    <property type="entry name" value="LprI"/>
    <property type="match status" value="1"/>
</dbReference>
<keyword evidence="4" id="KW-1185">Reference proteome</keyword>